<organism evidence="3 4">
    <name type="scientific">Heligmosomoides polygyrus</name>
    <name type="common">Parasitic roundworm</name>
    <dbReference type="NCBI Taxonomy" id="6339"/>
    <lineage>
        <taxon>Eukaryota</taxon>
        <taxon>Metazoa</taxon>
        <taxon>Ecdysozoa</taxon>
        <taxon>Nematoda</taxon>
        <taxon>Chromadorea</taxon>
        <taxon>Rhabditida</taxon>
        <taxon>Rhabditina</taxon>
        <taxon>Rhabditomorpha</taxon>
        <taxon>Strongyloidea</taxon>
        <taxon>Heligmosomidae</taxon>
        <taxon>Heligmosomoides</taxon>
    </lineage>
</organism>
<accession>A0A3P7YSA0</accession>
<evidence type="ECO:0000313" key="3">
    <source>
        <dbReference type="Proteomes" id="UP000050761"/>
    </source>
</evidence>
<evidence type="ECO:0000313" key="2">
    <source>
        <dbReference type="EMBL" id="VDO90990.1"/>
    </source>
</evidence>
<reference evidence="4" key="2">
    <citation type="submission" date="2019-09" db="UniProtKB">
        <authorList>
            <consortium name="WormBaseParasite"/>
        </authorList>
    </citation>
    <scope>IDENTIFICATION</scope>
</reference>
<protein>
    <submittedName>
        <fullName evidence="2 4">Uncharacterized protein</fullName>
    </submittedName>
</protein>
<dbReference type="EMBL" id="UZAH01027362">
    <property type="protein sequence ID" value="VDO90990.1"/>
    <property type="molecule type" value="Genomic_DNA"/>
</dbReference>
<evidence type="ECO:0000256" key="1">
    <source>
        <dbReference type="SAM" id="MobiDB-lite"/>
    </source>
</evidence>
<keyword evidence="3" id="KW-1185">Reference proteome</keyword>
<dbReference type="WBParaSite" id="HPBE_0001211701-mRNA-1">
    <property type="protein sequence ID" value="HPBE_0001211701-mRNA-1"/>
    <property type="gene ID" value="HPBE_0001211701"/>
</dbReference>
<gene>
    <name evidence="2" type="ORF">HPBE_LOCUS12118</name>
</gene>
<dbReference type="Proteomes" id="UP000050761">
    <property type="component" value="Unassembled WGS sequence"/>
</dbReference>
<evidence type="ECO:0000313" key="4">
    <source>
        <dbReference type="WBParaSite" id="HPBE_0001211701-mRNA-1"/>
    </source>
</evidence>
<dbReference type="AlphaFoldDB" id="A0A183FV32"/>
<feature type="compositionally biased region" description="Basic and acidic residues" evidence="1">
    <location>
        <begin position="1"/>
        <end position="15"/>
    </location>
</feature>
<sequence>MKSECSSDEQKDTANPHDGTTGGPNGVNCSRSGVREMVGNGRDLAGRCDRAAASGSVCISESRIPRRAHETNTGVRNGKATFSWRRQY</sequence>
<name>A0A183FV32_HELPZ</name>
<accession>A0A183FV32</accession>
<dbReference type="OrthoDB" id="10565279at2759"/>
<feature type="region of interest" description="Disordered" evidence="1">
    <location>
        <begin position="66"/>
        <end position="88"/>
    </location>
</feature>
<feature type="region of interest" description="Disordered" evidence="1">
    <location>
        <begin position="1"/>
        <end position="34"/>
    </location>
</feature>
<proteinExistence type="predicted"/>
<reference evidence="2 3" key="1">
    <citation type="submission" date="2018-11" db="EMBL/GenBank/DDBJ databases">
        <authorList>
            <consortium name="Pathogen Informatics"/>
        </authorList>
    </citation>
    <scope>NUCLEOTIDE SEQUENCE [LARGE SCALE GENOMIC DNA]</scope>
</reference>